<dbReference type="PANTHER" id="PTHR33802:SF1">
    <property type="entry name" value="XK-RELATED PROTEIN"/>
    <property type="match status" value="1"/>
</dbReference>
<accession>A0A644WHN1</accession>
<feature type="transmembrane region" description="Helical" evidence="1">
    <location>
        <begin position="138"/>
        <end position="164"/>
    </location>
</feature>
<dbReference type="InterPro" id="IPR038330">
    <property type="entry name" value="TspO/MBR-related_sf"/>
</dbReference>
<evidence type="ECO:0000313" key="2">
    <source>
        <dbReference type="EMBL" id="MPM03270.1"/>
    </source>
</evidence>
<feature type="transmembrane region" description="Helical" evidence="1">
    <location>
        <begin position="52"/>
        <end position="70"/>
    </location>
</feature>
<keyword evidence="1" id="KW-0812">Transmembrane</keyword>
<dbReference type="EMBL" id="VSSQ01000938">
    <property type="protein sequence ID" value="MPM03270.1"/>
    <property type="molecule type" value="Genomic_DNA"/>
</dbReference>
<evidence type="ECO:0008006" key="3">
    <source>
        <dbReference type="Google" id="ProtNLM"/>
    </source>
</evidence>
<dbReference type="PANTHER" id="PTHR33802">
    <property type="entry name" value="SI:CH211-161H7.5-RELATED"/>
    <property type="match status" value="1"/>
</dbReference>
<protein>
    <recommendedName>
        <fullName evidence="3">Tryptophan-rich sensory protein</fullName>
    </recommendedName>
</protein>
<comment type="caution">
    <text evidence="2">The sequence shown here is derived from an EMBL/GenBank/DDBJ whole genome shotgun (WGS) entry which is preliminary data.</text>
</comment>
<proteinExistence type="predicted"/>
<organism evidence="2">
    <name type="scientific">bioreactor metagenome</name>
    <dbReference type="NCBI Taxonomy" id="1076179"/>
    <lineage>
        <taxon>unclassified sequences</taxon>
        <taxon>metagenomes</taxon>
        <taxon>ecological metagenomes</taxon>
    </lineage>
</organism>
<feature type="transmembrane region" description="Helical" evidence="1">
    <location>
        <begin position="12"/>
        <end position="32"/>
    </location>
</feature>
<feature type="transmembrane region" description="Helical" evidence="1">
    <location>
        <begin position="176"/>
        <end position="193"/>
    </location>
</feature>
<name>A0A644WHN1_9ZZZZ</name>
<dbReference type="AlphaFoldDB" id="A0A644WHN1"/>
<feature type="transmembrane region" description="Helical" evidence="1">
    <location>
        <begin position="82"/>
        <end position="101"/>
    </location>
</feature>
<gene>
    <name evidence="2" type="ORF">SDC9_49535</name>
</gene>
<feature type="transmembrane region" description="Helical" evidence="1">
    <location>
        <begin position="229"/>
        <end position="250"/>
    </location>
</feature>
<feature type="transmembrane region" description="Helical" evidence="1">
    <location>
        <begin position="107"/>
        <end position="126"/>
    </location>
</feature>
<dbReference type="Gene3D" id="1.20.1260.100">
    <property type="entry name" value="TspO/MBR protein"/>
    <property type="match status" value="1"/>
</dbReference>
<evidence type="ECO:0000256" key="1">
    <source>
        <dbReference type="SAM" id="Phobius"/>
    </source>
</evidence>
<reference evidence="2" key="1">
    <citation type="submission" date="2019-08" db="EMBL/GenBank/DDBJ databases">
        <authorList>
            <person name="Kucharzyk K."/>
            <person name="Murdoch R.W."/>
            <person name="Higgins S."/>
            <person name="Loffler F."/>
        </authorList>
    </citation>
    <scope>NUCLEOTIDE SEQUENCE</scope>
</reference>
<sequence length="265" mass="29557">MDRIKKALINGIFLAVTLIINTLGAIGLINGLSQKQISDMYLTLITPSPATFSIWSVIYSLLIISIIVMIVKKNDPYYQKAVDQITVLFWISCVFNIAWIVSFSFVLVELSTLFIIGFVITLSLLCQRLIKIQEKKRWLLPLSFGLYTGWLFIATVVNIAVALVKLKWNGFGIADNVWAIIILIIAVLLVIAVQLKNRSAAFPLPIAWAYFGIYQFLKAPEGFNGQFGLLQVTSLIGMAVLIGAAAIQLYRNKFSLLPILNDNIK</sequence>
<feature type="transmembrane region" description="Helical" evidence="1">
    <location>
        <begin position="200"/>
        <end position="217"/>
    </location>
</feature>
<keyword evidence="1" id="KW-1133">Transmembrane helix</keyword>
<keyword evidence="1" id="KW-0472">Membrane</keyword>